<dbReference type="PaxDb" id="212042-APH_0169"/>
<dbReference type="STRING" id="212042.APH_0169"/>
<organism evidence="1 2">
    <name type="scientific">Anaplasma phagocytophilum (strain HZ)</name>
    <dbReference type="NCBI Taxonomy" id="212042"/>
    <lineage>
        <taxon>Bacteria</taxon>
        <taxon>Pseudomonadati</taxon>
        <taxon>Pseudomonadota</taxon>
        <taxon>Alphaproteobacteria</taxon>
        <taxon>Rickettsiales</taxon>
        <taxon>Anaplasmataceae</taxon>
        <taxon>Anaplasma</taxon>
        <taxon>phagocytophilum group</taxon>
    </lineage>
</organism>
<sequence length="36" mass="4153">MPTMSQRVVGVFDIELSIILRYVATHAECIIWYIAL</sequence>
<proteinExistence type="predicted"/>
<dbReference type="Proteomes" id="UP000001943">
    <property type="component" value="Chromosome"/>
</dbReference>
<dbReference type="KEGG" id="aph:APH_0169"/>
<dbReference type="HOGENOM" id="CLU_3354183_0_0_5"/>
<protein>
    <submittedName>
        <fullName evidence="1">Uncharacterized protein</fullName>
    </submittedName>
</protein>
<name>Q2GLF8_ANAPZ</name>
<reference evidence="1 2" key="1">
    <citation type="journal article" date="2006" name="PLoS Genet.">
        <title>Comparative genomics of emerging human ehrlichiosis agents.</title>
        <authorList>
            <person name="Dunning Hotopp J.C."/>
            <person name="Lin M."/>
            <person name="Madupu R."/>
            <person name="Crabtree J."/>
            <person name="Angiuoli S.V."/>
            <person name="Eisen J.A."/>
            <person name="Seshadri R."/>
            <person name="Ren Q."/>
            <person name="Wu M."/>
            <person name="Utterback T.R."/>
            <person name="Smith S."/>
            <person name="Lewis M."/>
            <person name="Khouri H."/>
            <person name="Zhang C."/>
            <person name="Niu H."/>
            <person name="Lin Q."/>
            <person name="Ohashi N."/>
            <person name="Zhi N."/>
            <person name="Nelson W."/>
            <person name="Brinkac L.M."/>
            <person name="Dodson R.J."/>
            <person name="Rosovitz M.J."/>
            <person name="Sundaram J."/>
            <person name="Daugherty S.C."/>
            <person name="Davidsen T."/>
            <person name="Durkin A.S."/>
            <person name="Gwinn M."/>
            <person name="Haft D.H."/>
            <person name="Selengut J.D."/>
            <person name="Sullivan S.A."/>
            <person name="Zafar N."/>
            <person name="Zhou L."/>
            <person name="Benahmed F."/>
            <person name="Forberger H."/>
            <person name="Halpin R."/>
            <person name="Mulligan S."/>
            <person name="Robinson J."/>
            <person name="White O."/>
            <person name="Rikihisa Y."/>
            <person name="Tettelin H."/>
        </authorList>
    </citation>
    <scope>NUCLEOTIDE SEQUENCE [LARGE SCALE GENOMIC DNA]</scope>
    <source>
        <strain evidence="1 2">HZ</strain>
    </source>
</reference>
<accession>Q2GLF8</accession>
<keyword evidence="2" id="KW-1185">Reference proteome</keyword>
<gene>
    <name evidence="1" type="ordered locus">APH_0169</name>
</gene>
<dbReference type="EMBL" id="CP000235">
    <property type="protein sequence ID" value="ABD44438.1"/>
    <property type="molecule type" value="Genomic_DNA"/>
</dbReference>
<dbReference type="AlphaFoldDB" id="Q2GLF8"/>
<dbReference type="EnsemblBacteria" id="ABD44438">
    <property type="protein sequence ID" value="ABD44438"/>
    <property type="gene ID" value="APH_0169"/>
</dbReference>
<evidence type="ECO:0000313" key="1">
    <source>
        <dbReference type="EMBL" id="ABD44438.1"/>
    </source>
</evidence>
<evidence type="ECO:0000313" key="2">
    <source>
        <dbReference type="Proteomes" id="UP000001943"/>
    </source>
</evidence>